<feature type="region of interest" description="Disordered" evidence="14">
    <location>
        <begin position="1"/>
        <end position="30"/>
    </location>
</feature>
<comment type="function">
    <text evidence="12">Cysteine protease that plays a key role in autophagy by mediating both proteolytic activation and delipidation of ATG8 family proteins. The protease activity is required for proteolytic activation of ATG8 family proteins: cleaves the C-terminal amino acid of ATG8 proteins to reveal a C-terminal glycine. Exposure of the glycine at the C-terminus is essential for ATG8 proteins conjugation to phosphatidylethanolamine (PE) and insertion to membranes, which is necessary for autophagy. In addition to the protease activity, also mediates delipidation of PE-conjugated ATG8 proteins.</text>
</comment>
<dbReference type="Proteomes" id="UP000283530">
    <property type="component" value="Unassembled WGS sequence"/>
</dbReference>
<dbReference type="GO" id="GO:0016485">
    <property type="term" value="P:protein processing"/>
    <property type="evidence" value="ECO:0007669"/>
    <property type="project" value="TreeGrafter"/>
</dbReference>
<evidence type="ECO:0000313" key="16">
    <source>
        <dbReference type="EMBL" id="RWR73638.1"/>
    </source>
</evidence>
<keyword evidence="8 13" id="KW-0653">Protein transport</keyword>
<evidence type="ECO:0000313" key="17">
    <source>
        <dbReference type="Proteomes" id="UP000283530"/>
    </source>
</evidence>
<evidence type="ECO:0000256" key="10">
    <source>
        <dbReference type="ARBA" id="ARBA00029362"/>
    </source>
</evidence>
<dbReference type="OrthoDB" id="2960936at2759"/>
<dbReference type="GO" id="GO:0004197">
    <property type="term" value="F:cysteine-type endopeptidase activity"/>
    <property type="evidence" value="ECO:0007669"/>
    <property type="project" value="TreeGrafter"/>
</dbReference>
<keyword evidence="17" id="KW-1185">Reference proteome</keyword>
<dbReference type="STRING" id="337451.A0A3S3MH62"/>
<comment type="catalytic activity">
    <reaction evidence="10">
        <text>[protein]-C-terminal L-amino acid-glycyl-phosphatidylethanolamide + H2O = [protein]-C-terminal L-amino acid-glycine + a 1,2-diacyl-sn-glycero-3-phosphoethanolamine</text>
        <dbReference type="Rhea" id="RHEA:67548"/>
        <dbReference type="Rhea" id="RHEA-COMP:17323"/>
        <dbReference type="Rhea" id="RHEA-COMP:17324"/>
        <dbReference type="ChEBI" id="CHEBI:15377"/>
        <dbReference type="ChEBI" id="CHEBI:64612"/>
        <dbReference type="ChEBI" id="CHEBI:172940"/>
        <dbReference type="ChEBI" id="CHEBI:172941"/>
    </reaction>
    <physiologicalReaction direction="left-to-right" evidence="10">
        <dbReference type="Rhea" id="RHEA:67549"/>
    </physiologicalReaction>
</comment>
<dbReference type="GO" id="GO:0005737">
    <property type="term" value="C:cytoplasm"/>
    <property type="evidence" value="ECO:0007669"/>
    <property type="project" value="UniProtKB-SubCell"/>
</dbReference>
<feature type="compositionally biased region" description="Polar residues" evidence="14">
    <location>
        <begin position="9"/>
        <end position="30"/>
    </location>
</feature>
<dbReference type="EC" id="3.4.22.-" evidence="13"/>
<dbReference type="AlphaFoldDB" id="A0A3S3MH62"/>
<dbReference type="GO" id="GO:0015031">
    <property type="term" value="P:protein transport"/>
    <property type="evidence" value="ECO:0007669"/>
    <property type="project" value="UniProtKB-KW"/>
</dbReference>
<reference evidence="16 17" key="1">
    <citation type="journal article" date="2019" name="Nat. Plants">
        <title>Stout camphor tree genome fills gaps in understanding of flowering plant genome evolution.</title>
        <authorList>
            <person name="Chaw S.M."/>
            <person name="Liu Y.C."/>
            <person name="Wu Y.W."/>
            <person name="Wang H.Y."/>
            <person name="Lin C.I."/>
            <person name="Wu C.S."/>
            <person name="Ke H.M."/>
            <person name="Chang L.Y."/>
            <person name="Hsu C.Y."/>
            <person name="Yang H.T."/>
            <person name="Sudianto E."/>
            <person name="Hsu M.H."/>
            <person name="Wu K.P."/>
            <person name="Wang L.N."/>
            <person name="Leebens-Mack J.H."/>
            <person name="Tsai I.J."/>
        </authorList>
    </citation>
    <scope>NUCLEOTIDE SEQUENCE [LARGE SCALE GENOMIC DNA]</scope>
    <source>
        <strain evidence="17">cv. Chaw 1501</strain>
        <tissue evidence="16">Young leaves</tissue>
    </source>
</reference>
<comment type="subcellular location">
    <subcellularLocation>
        <location evidence="1 13">Cytoplasm</location>
    </subcellularLocation>
</comment>
<evidence type="ECO:0000256" key="3">
    <source>
        <dbReference type="ARBA" id="ARBA00022448"/>
    </source>
</evidence>
<dbReference type="InterPro" id="IPR005078">
    <property type="entry name" value="Peptidase_C54"/>
</dbReference>
<dbReference type="EMBL" id="QPKB01000001">
    <property type="protein sequence ID" value="RWR73638.1"/>
    <property type="molecule type" value="Genomic_DNA"/>
</dbReference>
<dbReference type="GO" id="GO:0019786">
    <property type="term" value="F:protein-phosphatidylethanolamide deconjugating activity"/>
    <property type="evidence" value="ECO:0007669"/>
    <property type="project" value="InterPro"/>
</dbReference>
<comment type="subunit">
    <text evidence="11">Interacts with ATG8.</text>
</comment>
<feature type="domain" description="Peptidase C54 catalytic" evidence="15">
    <location>
        <begin position="135"/>
        <end position="421"/>
    </location>
</feature>
<evidence type="ECO:0000256" key="12">
    <source>
        <dbReference type="ARBA" id="ARBA00045891"/>
    </source>
</evidence>
<evidence type="ECO:0000256" key="14">
    <source>
        <dbReference type="SAM" id="MobiDB-lite"/>
    </source>
</evidence>
<evidence type="ECO:0000256" key="13">
    <source>
        <dbReference type="RuleBase" id="RU363115"/>
    </source>
</evidence>
<keyword evidence="3" id="KW-0813">Transport</keyword>
<dbReference type="GO" id="GO:0000045">
    <property type="term" value="P:autophagosome assembly"/>
    <property type="evidence" value="ECO:0007669"/>
    <property type="project" value="TreeGrafter"/>
</dbReference>
<organism evidence="16 17">
    <name type="scientific">Cinnamomum micranthum f. kanehirae</name>
    <dbReference type="NCBI Taxonomy" id="337451"/>
    <lineage>
        <taxon>Eukaryota</taxon>
        <taxon>Viridiplantae</taxon>
        <taxon>Streptophyta</taxon>
        <taxon>Embryophyta</taxon>
        <taxon>Tracheophyta</taxon>
        <taxon>Spermatophyta</taxon>
        <taxon>Magnoliopsida</taxon>
        <taxon>Magnoliidae</taxon>
        <taxon>Laurales</taxon>
        <taxon>Lauraceae</taxon>
        <taxon>Cinnamomum</taxon>
    </lineage>
</organism>
<keyword evidence="6 13" id="KW-0378">Hydrolase</keyword>
<evidence type="ECO:0000256" key="5">
    <source>
        <dbReference type="ARBA" id="ARBA00022670"/>
    </source>
</evidence>
<keyword evidence="16" id="KW-0648">Protein biosynthesis</keyword>
<dbReference type="PANTHER" id="PTHR22624:SF49">
    <property type="entry name" value="CYSTEINE PROTEASE"/>
    <property type="match status" value="1"/>
</dbReference>
<name>A0A3S3MH62_9MAGN</name>
<evidence type="ECO:0000256" key="8">
    <source>
        <dbReference type="ARBA" id="ARBA00022927"/>
    </source>
</evidence>
<keyword evidence="9 13" id="KW-0072">Autophagy</keyword>
<evidence type="ECO:0000256" key="7">
    <source>
        <dbReference type="ARBA" id="ARBA00022807"/>
    </source>
</evidence>
<keyword evidence="7" id="KW-0788">Thiol protease</keyword>
<dbReference type="InterPro" id="IPR046792">
    <property type="entry name" value="Peptidase_C54_cat"/>
</dbReference>
<evidence type="ECO:0000256" key="6">
    <source>
        <dbReference type="ARBA" id="ARBA00022801"/>
    </source>
</evidence>
<sequence>MKGLPERSVASNFTQGSSTDSTNSDPNVVSLDQKTSKAKSSKASIWSSFFPSFSIFEACPESSPCGKKEFSSRTYGWTTTLRRAVKINSMKRFQERFLGLNKTDLSSSTSEKWLLGVCYKASSEESSDGVIPGNGFLQDFSSRIWITYRRGFGTIGDSKFTSDVNWGCMLRSSQMLVAQALLFHCLGRSWRKPVDKPFDPVYIEILQLFGDSEQSAFSIHNLLQAGRSCGLAAGAWVGPYAMCRSWEALAHAEMEKTNLLEGYRSLPMAVYIVSGDEDGERGGAPVVYIERAAKLCCEFCKGEDTWAPILLLVPLVLGLDKINPRYIPQLWATFTFPQSLGIMGGKPGASTYIVGVQDENAFYLDPHEVQQVVDIKRDDLEADTSSYHCSVVRGVALDAVDPSLAIGFYCRNRDDFEDFCTQASKLAEQSNGAPLFTIAQSPCLPKHAHQHNDAMSFDHQHGHSIDEDVESNFEARKDEDDWQIL</sequence>
<dbReference type="InterPro" id="IPR038765">
    <property type="entry name" value="Papain-like_cys_pep_sf"/>
</dbReference>
<dbReference type="PANTHER" id="PTHR22624">
    <property type="entry name" value="CYSTEINE PROTEASE ATG4"/>
    <property type="match status" value="1"/>
</dbReference>
<accession>A0A3S3MH62</accession>
<dbReference type="GO" id="GO:0035973">
    <property type="term" value="P:aggrephagy"/>
    <property type="evidence" value="ECO:0007669"/>
    <property type="project" value="TreeGrafter"/>
</dbReference>
<evidence type="ECO:0000259" key="15">
    <source>
        <dbReference type="Pfam" id="PF03416"/>
    </source>
</evidence>
<protein>
    <recommendedName>
        <fullName evidence="13">Cysteine protease</fullName>
        <ecNumber evidence="13">3.4.22.-</ecNumber>
    </recommendedName>
</protein>
<evidence type="ECO:0000256" key="9">
    <source>
        <dbReference type="ARBA" id="ARBA00023006"/>
    </source>
</evidence>
<comment type="similarity">
    <text evidence="2 13">Belongs to the peptidase C54 family.</text>
</comment>
<dbReference type="GO" id="GO:0003746">
    <property type="term" value="F:translation elongation factor activity"/>
    <property type="evidence" value="ECO:0007669"/>
    <property type="project" value="UniProtKB-KW"/>
</dbReference>
<evidence type="ECO:0000256" key="1">
    <source>
        <dbReference type="ARBA" id="ARBA00004496"/>
    </source>
</evidence>
<keyword evidence="5 13" id="KW-0645">Protease</keyword>
<comment type="caution">
    <text evidence="16">The sequence shown here is derived from an EMBL/GenBank/DDBJ whole genome shotgun (WGS) entry which is preliminary data.</text>
</comment>
<dbReference type="GO" id="GO:0000423">
    <property type="term" value="P:mitophagy"/>
    <property type="evidence" value="ECO:0007669"/>
    <property type="project" value="TreeGrafter"/>
</dbReference>
<dbReference type="SUPFAM" id="SSF54001">
    <property type="entry name" value="Cysteine proteinases"/>
    <property type="match status" value="1"/>
</dbReference>
<keyword evidence="4 13" id="KW-0963">Cytoplasm</keyword>
<evidence type="ECO:0000256" key="2">
    <source>
        <dbReference type="ARBA" id="ARBA00010958"/>
    </source>
</evidence>
<evidence type="ECO:0000256" key="4">
    <source>
        <dbReference type="ARBA" id="ARBA00022490"/>
    </source>
</evidence>
<evidence type="ECO:0000256" key="11">
    <source>
        <dbReference type="ARBA" id="ARBA00038724"/>
    </source>
</evidence>
<gene>
    <name evidence="16" type="ORF">CKAN_00193900</name>
</gene>
<proteinExistence type="inferred from homology"/>
<keyword evidence="16" id="KW-0251">Elongation factor</keyword>
<dbReference type="Pfam" id="PF03416">
    <property type="entry name" value="Peptidase_C54"/>
    <property type="match status" value="1"/>
</dbReference>
<dbReference type="GO" id="GO:0034727">
    <property type="term" value="P:piecemeal microautophagy of the nucleus"/>
    <property type="evidence" value="ECO:0007669"/>
    <property type="project" value="TreeGrafter"/>
</dbReference>